<reference evidence="1 2" key="1">
    <citation type="journal article" date="2015" name="Nature">
        <title>rRNA introns, odd ribosomes, and small enigmatic genomes across a large radiation of phyla.</title>
        <authorList>
            <person name="Brown C.T."/>
            <person name="Hug L.A."/>
            <person name="Thomas B.C."/>
            <person name="Sharon I."/>
            <person name="Castelle C.J."/>
            <person name="Singh A."/>
            <person name="Wilkins M.J."/>
            <person name="Williams K.H."/>
            <person name="Banfield J.F."/>
        </authorList>
    </citation>
    <scope>NUCLEOTIDE SEQUENCE [LARGE SCALE GENOMIC DNA]</scope>
</reference>
<dbReference type="Proteomes" id="UP000034797">
    <property type="component" value="Unassembled WGS sequence"/>
</dbReference>
<accession>A0A0G1KS12</accession>
<evidence type="ECO:0000313" key="2">
    <source>
        <dbReference type="Proteomes" id="UP000034797"/>
    </source>
</evidence>
<comment type="caution">
    <text evidence="1">The sequence shown here is derived from an EMBL/GenBank/DDBJ whole genome shotgun (WGS) entry which is preliminary data.</text>
</comment>
<evidence type="ECO:0008006" key="3">
    <source>
        <dbReference type="Google" id="ProtNLM"/>
    </source>
</evidence>
<organism evidence="1 2">
    <name type="scientific">Candidatus Collierbacteria bacterium GW2011_GWA2_44_99</name>
    <dbReference type="NCBI Taxonomy" id="1618380"/>
    <lineage>
        <taxon>Bacteria</taxon>
        <taxon>Candidatus Collieribacteriota</taxon>
    </lineage>
</organism>
<name>A0A0G1KS12_9BACT</name>
<dbReference type="EMBL" id="LCJW01000012">
    <property type="protein sequence ID" value="KKT86368.1"/>
    <property type="molecule type" value="Genomic_DNA"/>
</dbReference>
<gene>
    <name evidence="1" type="ORF">UW84_C0012G0006</name>
</gene>
<sequence length="220" mass="25153">MTEKRKIETSALPENTAESVRLIQREIEKIVSEDIKEFTYQAFAEVDEHFWTAPASSSGKYHPPEDNGEGGLVRHVVKGVVVVEQFGRRAKFTLREIDLGISAFLLHDTCKNGVVWTSSNTDYTHGLIAAKWLEKFDLADAMAKEQILSAVRYHMAPWCYAVSPYDERPYTKQEMNQNLDELTRAMYPTRVEKAVQEADYWSSRQSMSYFPGVAVDFKSL</sequence>
<protein>
    <recommendedName>
        <fullName evidence="3">HD domain-containing protein</fullName>
    </recommendedName>
</protein>
<proteinExistence type="predicted"/>
<dbReference type="SUPFAM" id="SSF109604">
    <property type="entry name" value="HD-domain/PDEase-like"/>
    <property type="match status" value="1"/>
</dbReference>
<dbReference type="AlphaFoldDB" id="A0A0G1KS12"/>
<evidence type="ECO:0000313" key="1">
    <source>
        <dbReference type="EMBL" id="KKT86368.1"/>
    </source>
</evidence>